<dbReference type="Gene3D" id="3.30.160.390">
    <property type="entry name" value="Integrase, DNA-binding domain"/>
    <property type="match status" value="1"/>
</dbReference>
<dbReference type="InterPro" id="IPR013762">
    <property type="entry name" value="Integrase-like_cat_sf"/>
</dbReference>
<keyword evidence="4" id="KW-0233">DNA recombination</keyword>
<keyword evidence="3 5" id="KW-0238">DNA-binding</keyword>
<keyword evidence="2" id="KW-0229">DNA integration</keyword>
<reference evidence="8 9" key="1">
    <citation type="submission" date="2024-05" db="EMBL/GenBank/DDBJ databases">
        <authorList>
            <person name="De Oliveira J.P."/>
            <person name="Noriler S.A."/>
            <person name="De Oliveira A.G."/>
            <person name="Sipoli D.S."/>
        </authorList>
    </citation>
    <scope>NUCLEOTIDE SEQUENCE [LARGE SCALE GENOMIC DNA]</scope>
    <source>
        <strain evidence="8 9">LABIM186</strain>
    </source>
</reference>
<dbReference type="Gene3D" id="1.10.150.130">
    <property type="match status" value="1"/>
</dbReference>
<proteinExistence type="inferred from homology"/>
<dbReference type="CDD" id="cd00801">
    <property type="entry name" value="INT_P4_C"/>
    <property type="match status" value="1"/>
</dbReference>
<accession>A0ABV0H326</accession>
<evidence type="ECO:0000259" key="7">
    <source>
        <dbReference type="PROSITE" id="PS51900"/>
    </source>
</evidence>
<evidence type="ECO:0000256" key="2">
    <source>
        <dbReference type="ARBA" id="ARBA00022908"/>
    </source>
</evidence>
<dbReference type="InterPro" id="IPR011010">
    <property type="entry name" value="DNA_brk_join_enz"/>
</dbReference>
<dbReference type="InterPro" id="IPR002104">
    <property type="entry name" value="Integrase_catalytic"/>
</dbReference>
<dbReference type="InterPro" id="IPR025166">
    <property type="entry name" value="Integrase_DNA_bind_dom"/>
</dbReference>
<protein>
    <submittedName>
        <fullName evidence="8">Integrase arm-type DNA-binding domain-containing protein</fullName>
    </submittedName>
</protein>
<name>A0ABV0H326_9NEIS</name>
<dbReference type="InterPro" id="IPR053876">
    <property type="entry name" value="Phage_int_M"/>
</dbReference>
<dbReference type="PROSITE" id="PS51898">
    <property type="entry name" value="TYR_RECOMBINASE"/>
    <property type="match status" value="1"/>
</dbReference>
<evidence type="ECO:0000256" key="4">
    <source>
        <dbReference type="ARBA" id="ARBA00023172"/>
    </source>
</evidence>
<evidence type="ECO:0000256" key="1">
    <source>
        <dbReference type="ARBA" id="ARBA00008857"/>
    </source>
</evidence>
<organism evidence="8 9">
    <name type="scientific">Chromobacterium piscinae</name>
    <dbReference type="NCBI Taxonomy" id="686831"/>
    <lineage>
        <taxon>Bacteria</taxon>
        <taxon>Pseudomonadati</taxon>
        <taxon>Pseudomonadota</taxon>
        <taxon>Betaproteobacteria</taxon>
        <taxon>Neisseriales</taxon>
        <taxon>Chromobacteriaceae</taxon>
        <taxon>Chromobacterium</taxon>
    </lineage>
</organism>
<evidence type="ECO:0000256" key="3">
    <source>
        <dbReference type="ARBA" id="ARBA00023125"/>
    </source>
</evidence>
<sequence>MKVAKVTERGCYSDGGGLYLQVTRDGVKSWVLRYMRQGKARTMGLGPIHTVSLADARVKAMECRKLLLAGVDPLQARQAEAEEARARQARSKTFVQCCEAYIEAHKAGWRSAKHADQWTNTLTTYAYPELGNLSVTDITVDLVMKVLEPIWTAKNETASRLRGRIEAVLDWATVRGYRAGDNPARWRGHLDHLLPQPSKIKRVEHHAALPYVEITSFVTSLKSQEGFAARALELLILTAARTGSVIAATVGEFDLENKIWTIPPGHMKGNKEHRVPLAPQIVSLLVPLCEGKRNEDFVFRGRRDGEHLSNMAMLQLLKRMNRNDLTAHGFRSTFRDWAGECTNHPREVAEAALAHTLTNKVEAAYARGDMFIKRSLLMQDWASYCYQKK</sequence>
<feature type="domain" description="Tyr recombinase" evidence="6">
    <location>
        <begin position="204"/>
        <end position="378"/>
    </location>
</feature>
<evidence type="ECO:0000313" key="9">
    <source>
        <dbReference type="Proteomes" id="UP001438292"/>
    </source>
</evidence>
<dbReference type="Gene3D" id="1.10.443.10">
    <property type="entry name" value="Intergrase catalytic core"/>
    <property type="match status" value="1"/>
</dbReference>
<gene>
    <name evidence="8" type="ORF">ABH309_07755</name>
</gene>
<dbReference type="Pfam" id="PF22022">
    <property type="entry name" value="Phage_int_M"/>
    <property type="match status" value="1"/>
</dbReference>
<dbReference type="Proteomes" id="UP001438292">
    <property type="component" value="Unassembled WGS sequence"/>
</dbReference>
<dbReference type="InterPro" id="IPR038488">
    <property type="entry name" value="Integrase_DNA-bd_sf"/>
</dbReference>
<dbReference type="PROSITE" id="PS51900">
    <property type="entry name" value="CB"/>
    <property type="match status" value="1"/>
</dbReference>
<evidence type="ECO:0000259" key="6">
    <source>
        <dbReference type="PROSITE" id="PS51898"/>
    </source>
</evidence>
<dbReference type="PANTHER" id="PTHR30629:SF2">
    <property type="entry name" value="PROPHAGE INTEGRASE INTS-RELATED"/>
    <property type="match status" value="1"/>
</dbReference>
<dbReference type="InterPro" id="IPR050808">
    <property type="entry name" value="Phage_Integrase"/>
</dbReference>
<dbReference type="InterPro" id="IPR044068">
    <property type="entry name" value="CB"/>
</dbReference>
<dbReference type="SUPFAM" id="SSF56349">
    <property type="entry name" value="DNA breaking-rejoining enzymes"/>
    <property type="match status" value="1"/>
</dbReference>
<keyword evidence="9" id="KW-1185">Reference proteome</keyword>
<dbReference type="PANTHER" id="PTHR30629">
    <property type="entry name" value="PROPHAGE INTEGRASE"/>
    <property type="match status" value="1"/>
</dbReference>
<dbReference type="Pfam" id="PF00589">
    <property type="entry name" value="Phage_integrase"/>
    <property type="match status" value="1"/>
</dbReference>
<dbReference type="RefSeq" id="WP_346194582.1">
    <property type="nucleotide sequence ID" value="NZ_JBDJHV010000014.1"/>
</dbReference>
<dbReference type="InterPro" id="IPR010998">
    <property type="entry name" value="Integrase_recombinase_N"/>
</dbReference>
<comment type="similarity">
    <text evidence="1">Belongs to the 'phage' integrase family.</text>
</comment>
<feature type="domain" description="Core-binding (CB)" evidence="7">
    <location>
        <begin position="92"/>
        <end position="173"/>
    </location>
</feature>
<comment type="caution">
    <text evidence="8">The sequence shown here is derived from an EMBL/GenBank/DDBJ whole genome shotgun (WGS) entry which is preliminary data.</text>
</comment>
<dbReference type="EMBL" id="JBDQQU010000007">
    <property type="protein sequence ID" value="MEO3954347.1"/>
    <property type="molecule type" value="Genomic_DNA"/>
</dbReference>
<dbReference type="Pfam" id="PF13356">
    <property type="entry name" value="Arm-DNA-bind_3"/>
    <property type="match status" value="1"/>
</dbReference>
<evidence type="ECO:0000256" key="5">
    <source>
        <dbReference type="PROSITE-ProRule" id="PRU01248"/>
    </source>
</evidence>
<evidence type="ECO:0000313" key="8">
    <source>
        <dbReference type="EMBL" id="MEO3954347.1"/>
    </source>
</evidence>
<dbReference type="GO" id="GO:0003677">
    <property type="term" value="F:DNA binding"/>
    <property type="evidence" value="ECO:0007669"/>
    <property type="project" value="UniProtKB-KW"/>
</dbReference>